<evidence type="ECO:0000256" key="3">
    <source>
        <dbReference type="ARBA" id="ARBA00022729"/>
    </source>
</evidence>
<evidence type="ECO:0000313" key="10">
    <source>
        <dbReference type="Proteomes" id="UP000314986"/>
    </source>
</evidence>
<dbReference type="SUPFAM" id="SSF56436">
    <property type="entry name" value="C-type lectin-like"/>
    <property type="match status" value="1"/>
</dbReference>
<proteinExistence type="predicted"/>
<reference evidence="9" key="4">
    <citation type="submission" date="2025-08" db="UniProtKB">
        <authorList>
            <consortium name="Ensembl"/>
        </authorList>
    </citation>
    <scope>IDENTIFICATION</scope>
</reference>
<dbReference type="GO" id="GO:0030246">
    <property type="term" value="F:carbohydrate binding"/>
    <property type="evidence" value="ECO:0007669"/>
    <property type="project" value="UniProtKB-KW"/>
</dbReference>
<dbReference type="SMART" id="SM00034">
    <property type="entry name" value="CLECT"/>
    <property type="match status" value="1"/>
</dbReference>
<keyword evidence="5" id="KW-1133">Transmembrane helix</keyword>
<accession>A0A4W3H1K5</accession>
<reference evidence="9" key="5">
    <citation type="submission" date="2025-09" db="UniProtKB">
        <authorList>
            <consortium name="Ensembl"/>
        </authorList>
    </citation>
    <scope>IDENTIFICATION</scope>
</reference>
<dbReference type="Gene3D" id="3.10.100.10">
    <property type="entry name" value="Mannose-Binding Protein A, subunit A"/>
    <property type="match status" value="1"/>
</dbReference>
<organism evidence="9 10">
    <name type="scientific">Callorhinchus milii</name>
    <name type="common">Ghost shark</name>
    <dbReference type="NCBI Taxonomy" id="7868"/>
    <lineage>
        <taxon>Eukaryota</taxon>
        <taxon>Metazoa</taxon>
        <taxon>Chordata</taxon>
        <taxon>Craniata</taxon>
        <taxon>Vertebrata</taxon>
        <taxon>Chondrichthyes</taxon>
        <taxon>Holocephali</taxon>
        <taxon>Chimaeriformes</taxon>
        <taxon>Callorhinchidae</taxon>
        <taxon>Callorhinchus</taxon>
    </lineage>
</organism>
<dbReference type="InterPro" id="IPR016186">
    <property type="entry name" value="C-type_lectin-like/link_sf"/>
</dbReference>
<comment type="subcellular location">
    <subcellularLocation>
        <location evidence="1">Membrane</location>
        <topology evidence="1">Single-pass type I membrane protein</topology>
    </subcellularLocation>
</comment>
<keyword evidence="10" id="KW-1185">Reference proteome</keyword>
<reference evidence="10" key="3">
    <citation type="journal article" date="2014" name="Nature">
        <title>Elephant shark genome provides unique insights into gnathostome evolution.</title>
        <authorList>
            <consortium name="International Elephant Shark Genome Sequencing Consortium"/>
            <person name="Venkatesh B."/>
            <person name="Lee A.P."/>
            <person name="Ravi V."/>
            <person name="Maurya A.K."/>
            <person name="Lian M.M."/>
            <person name="Swann J.B."/>
            <person name="Ohta Y."/>
            <person name="Flajnik M.F."/>
            <person name="Sutoh Y."/>
            <person name="Kasahara M."/>
            <person name="Hoon S."/>
            <person name="Gangu V."/>
            <person name="Roy S.W."/>
            <person name="Irimia M."/>
            <person name="Korzh V."/>
            <person name="Kondrychyn I."/>
            <person name="Lim Z.W."/>
            <person name="Tay B.H."/>
            <person name="Tohari S."/>
            <person name="Kong K.W."/>
            <person name="Ho S."/>
            <person name="Lorente-Galdos B."/>
            <person name="Quilez J."/>
            <person name="Marques-Bonet T."/>
            <person name="Raney B.J."/>
            <person name="Ingham P.W."/>
            <person name="Tay A."/>
            <person name="Hillier L.W."/>
            <person name="Minx P."/>
            <person name="Boehm T."/>
            <person name="Wilson R.K."/>
            <person name="Brenner S."/>
            <person name="Warren W.C."/>
        </authorList>
    </citation>
    <scope>NUCLEOTIDE SEQUENCE [LARGE SCALE GENOMIC DNA]</scope>
</reference>
<keyword evidence="2" id="KW-0812">Transmembrane</keyword>
<dbReference type="PANTHER" id="PTHR14789">
    <property type="entry name" value="CHONDROLECTIN VARIANT CHODLFDELTAE"/>
    <property type="match status" value="1"/>
</dbReference>
<dbReference type="OMA" id="WTERPCL"/>
<reference evidence="10" key="2">
    <citation type="journal article" date="2007" name="PLoS Biol.">
        <title>Survey sequencing and comparative analysis of the elephant shark (Callorhinchus milii) genome.</title>
        <authorList>
            <person name="Venkatesh B."/>
            <person name="Kirkness E.F."/>
            <person name="Loh Y.H."/>
            <person name="Halpern A.L."/>
            <person name="Lee A.P."/>
            <person name="Johnson J."/>
            <person name="Dandona N."/>
            <person name="Viswanathan L.D."/>
            <person name="Tay A."/>
            <person name="Venter J.C."/>
            <person name="Strausberg R.L."/>
            <person name="Brenner S."/>
        </authorList>
    </citation>
    <scope>NUCLEOTIDE SEQUENCE [LARGE SCALE GENOMIC DNA]</scope>
</reference>
<dbReference type="InterPro" id="IPR051505">
    <property type="entry name" value="C-type_lectin_domain"/>
</dbReference>
<evidence type="ECO:0000256" key="2">
    <source>
        <dbReference type="ARBA" id="ARBA00022692"/>
    </source>
</evidence>
<dbReference type="InterPro" id="IPR016187">
    <property type="entry name" value="CTDL_fold"/>
</dbReference>
<feature type="domain" description="C-type lectin" evidence="8">
    <location>
        <begin position="30"/>
        <end position="137"/>
    </location>
</feature>
<dbReference type="InterPro" id="IPR001304">
    <property type="entry name" value="C-type_lectin-like"/>
</dbReference>
<dbReference type="Pfam" id="PF00059">
    <property type="entry name" value="Lectin_C"/>
    <property type="match status" value="1"/>
</dbReference>
<name>A0A4W3H1K5_CALMI</name>
<keyword evidence="6" id="KW-0472">Membrane</keyword>
<evidence type="ECO:0000256" key="5">
    <source>
        <dbReference type="ARBA" id="ARBA00022989"/>
    </source>
</evidence>
<dbReference type="GeneTree" id="ENSGT00940000156996"/>
<keyword evidence="3 7" id="KW-0732">Signal</keyword>
<dbReference type="Ensembl" id="ENSCMIT00000004134.1">
    <property type="protein sequence ID" value="ENSCMIP00000003984.1"/>
    <property type="gene ID" value="ENSCMIG00000002384.1"/>
</dbReference>
<protein>
    <recommendedName>
        <fullName evidence="8">C-type lectin domain-containing protein</fullName>
    </recommendedName>
</protein>
<dbReference type="AlphaFoldDB" id="A0A4W3H1K5"/>
<evidence type="ECO:0000256" key="1">
    <source>
        <dbReference type="ARBA" id="ARBA00004479"/>
    </source>
</evidence>
<reference evidence="10" key="1">
    <citation type="journal article" date="2006" name="Science">
        <title>Ancient noncoding elements conserved in the human genome.</title>
        <authorList>
            <person name="Venkatesh B."/>
            <person name="Kirkness E.F."/>
            <person name="Loh Y.H."/>
            <person name="Halpern A.L."/>
            <person name="Lee A.P."/>
            <person name="Johnson J."/>
            <person name="Dandona N."/>
            <person name="Viswanathan L.D."/>
            <person name="Tay A."/>
            <person name="Venter J.C."/>
            <person name="Strausberg R.L."/>
            <person name="Brenner S."/>
        </authorList>
    </citation>
    <scope>NUCLEOTIDE SEQUENCE [LARGE SCALE GENOMIC DNA]</scope>
</reference>
<dbReference type="GO" id="GO:0016020">
    <property type="term" value="C:membrane"/>
    <property type="evidence" value="ECO:0007669"/>
    <property type="project" value="UniProtKB-SubCell"/>
</dbReference>
<dbReference type="InParanoid" id="A0A4W3H1K5"/>
<dbReference type="PROSITE" id="PS50041">
    <property type="entry name" value="C_TYPE_LECTIN_2"/>
    <property type="match status" value="1"/>
</dbReference>
<evidence type="ECO:0000256" key="7">
    <source>
        <dbReference type="SAM" id="SignalP"/>
    </source>
</evidence>
<evidence type="ECO:0000313" key="9">
    <source>
        <dbReference type="Ensembl" id="ENSCMIP00000003984.1"/>
    </source>
</evidence>
<keyword evidence="4" id="KW-0430">Lectin</keyword>
<evidence type="ECO:0000256" key="6">
    <source>
        <dbReference type="ARBA" id="ARBA00023136"/>
    </source>
</evidence>
<sequence length="170" mass="19098">MFPLLFISLWLRTHSASGSQSGAASERFCDGQNCYAVQWGHVSFGEAADMCRRREGVLTSMRSPREADSIRRLLLSAPGAEYPLSLWIGLRKGAKTCSSPEGRLRGYAWLSGDAASNYSAWAREPPTTCTHELCVSLEVRLERHKEQFRVLTMLTILFNDDQDFQAVSKY</sequence>
<feature type="chain" id="PRO_5021357657" description="C-type lectin domain-containing protein" evidence="7">
    <location>
        <begin position="19"/>
        <end position="170"/>
    </location>
</feature>
<feature type="signal peptide" evidence="7">
    <location>
        <begin position="1"/>
        <end position="18"/>
    </location>
</feature>
<evidence type="ECO:0000256" key="4">
    <source>
        <dbReference type="ARBA" id="ARBA00022734"/>
    </source>
</evidence>
<dbReference type="Proteomes" id="UP000314986">
    <property type="component" value="Unassembled WGS sequence"/>
</dbReference>
<evidence type="ECO:0000259" key="8">
    <source>
        <dbReference type="PROSITE" id="PS50041"/>
    </source>
</evidence>